<dbReference type="PATRIC" id="fig|1352936.5.peg.4523"/>
<keyword evidence="3" id="KW-1185">Reference proteome</keyword>
<dbReference type="AlphaFoldDB" id="V6K9Y8"/>
<dbReference type="RefSeq" id="WP_023548523.1">
    <property type="nucleotide sequence ID" value="NZ_CM002285.1"/>
</dbReference>
<evidence type="ECO:0000259" key="1">
    <source>
        <dbReference type="Pfam" id="PF05685"/>
    </source>
</evidence>
<gene>
    <name evidence="2" type="ORF">M878_21600</name>
</gene>
<evidence type="ECO:0000313" key="2">
    <source>
        <dbReference type="EMBL" id="EST28985.1"/>
    </source>
</evidence>
<accession>V6K9Y8</accession>
<dbReference type="EMBL" id="AWQX01000187">
    <property type="protein sequence ID" value="EST28985.1"/>
    <property type="molecule type" value="Genomic_DNA"/>
</dbReference>
<comment type="caution">
    <text evidence="2">The sequence shown here is derived from an EMBL/GenBank/DDBJ whole genome shotgun (WGS) entry which is preliminary data.</text>
</comment>
<dbReference type="InterPro" id="IPR008538">
    <property type="entry name" value="Uma2"/>
</dbReference>
<feature type="domain" description="Putative restriction endonuclease" evidence="1">
    <location>
        <begin position="18"/>
        <end position="177"/>
    </location>
</feature>
<dbReference type="CDD" id="cd06260">
    <property type="entry name" value="DUF820-like"/>
    <property type="match status" value="1"/>
</dbReference>
<organism evidence="2 3">
    <name type="scientific">Streptomyces roseochromogenus subsp. oscitans DS 12.976</name>
    <dbReference type="NCBI Taxonomy" id="1352936"/>
    <lineage>
        <taxon>Bacteria</taxon>
        <taxon>Bacillati</taxon>
        <taxon>Actinomycetota</taxon>
        <taxon>Actinomycetes</taxon>
        <taxon>Kitasatosporales</taxon>
        <taxon>Streptomycetaceae</taxon>
        <taxon>Streptomyces</taxon>
    </lineage>
</organism>
<protein>
    <recommendedName>
        <fullName evidence="1">Putative restriction endonuclease domain-containing protein</fullName>
    </recommendedName>
</protein>
<sequence length="190" mass="20619">MTLPVLHPRPGNLREVAERIEASTGLRVEIIGGSLVMSPTPRGKHAGTIRRLRVQIEPRLPGGLAPYEMSSVAMPEDPDDYATPDLTVLPVEWDEDDSWLADPGDVALAVEVISQSEKAKDITDKNGWYARAGVAVLLVLDPRTGRWTLHTRPKGGEYCGQVHGEYGEVVELPAPLPSPLDTGVLPRYGA</sequence>
<dbReference type="SUPFAM" id="SSF52980">
    <property type="entry name" value="Restriction endonuclease-like"/>
    <property type="match status" value="1"/>
</dbReference>
<proteinExistence type="predicted"/>
<dbReference type="PANTHER" id="PTHR35400">
    <property type="entry name" value="SLR1083 PROTEIN"/>
    <property type="match status" value="1"/>
</dbReference>
<dbReference type="Proteomes" id="UP000017984">
    <property type="component" value="Chromosome"/>
</dbReference>
<dbReference type="Pfam" id="PF05685">
    <property type="entry name" value="Uma2"/>
    <property type="match status" value="1"/>
</dbReference>
<dbReference type="Gene3D" id="3.90.1570.10">
    <property type="entry name" value="tt1808, chain A"/>
    <property type="match status" value="1"/>
</dbReference>
<reference evidence="2 3" key="1">
    <citation type="journal article" date="2014" name="Genome Announc.">
        <title>Draft Genome Sequence of Streptomyces roseochromogenes subsp. oscitans DS 12.976, Producer of the Aminocoumarin Antibiotic Clorobiocin.</title>
        <authorList>
            <person name="Ruckert C."/>
            <person name="Kalinowski J."/>
            <person name="Heide L."/>
            <person name="Apel A.K."/>
        </authorList>
    </citation>
    <scope>NUCLEOTIDE SEQUENCE [LARGE SCALE GENOMIC DNA]</scope>
    <source>
        <strain evidence="2 3">DS 12.976</strain>
    </source>
</reference>
<dbReference type="InterPro" id="IPR012296">
    <property type="entry name" value="Nuclease_put_TT1808"/>
</dbReference>
<dbReference type="STRING" id="1352936.M878_21600"/>
<dbReference type="HOGENOM" id="CLU_076312_4_1_11"/>
<dbReference type="InterPro" id="IPR011335">
    <property type="entry name" value="Restrct_endonuc-II-like"/>
</dbReference>
<dbReference type="PANTHER" id="PTHR35400:SF3">
    <property type="entry name" value="SLL1072 PROTEIN"/>
    <property type="match status" value="1"/>
</dbReference>
<evidence type="ECO:0000313" key="3">
    <source>
        <dbReference type="Proteomes" id="UP000017984"/>
    </source>
</evidence>
<name>V6K9Y8_STRRC</name>